<sequence length="148" mass="15571">MPSTFTKKQVSIEQSTTSLLTALSTTTAGANNNQLTYEKAHNLSLFAKHQGFSVIGTWTREDCLLIGETLLEEGLDCRVIPYNSALPSSTVPSSSSSSSSSSSPSVVVGEETREESDLESKSVVTVGTTSSSSSSSSFSSDYLLSLSP</sequence>
<comment type="caution">
    <text evidence="2">The sequence shown here is derived from an EMBL/GenBank/DDBJ whole genome shotgun (WGS) entry which is preliminary data.</text>
</comment>
<organism evidence="2 3">
    <name type="scientific">Skeletonema marinoi</name>
    <dbReference type="NCBI Taxonomy" id="267567"/>
    <lineage>
        <taxon>Eukaryota</taxon>
        <taxon>Sar</taxon>
        <taxon>Stramenopiles</taxon>
        <taxon>Ochrophyta</taxon>
        <taxon>Bacillariophyta</taxon>
        <taxon>Coscinodiscophyceae</taxon>
        <taxon>Thalassiosirophycidae</taxon>
        <taxon>Thalassiosirales</taxon>
        <taxon>Skeletonemataceae</taxon>
        <taxon>Skeletonema</taxon>
        <taxon>Skeletonema marinoi-dohrnii complex</taxon>
    </lineage>
</organism>
<dbReference type="Proteomes" id="UP001224775">
    <property type="component" value="Unassembled WGS sequence"/>
</dbReference>
<feature type="region of interest" description="Disordered" evidence="1">
    <location>
        <begin position="87"/>
        <end position="148"/>
    </location>
</feature>
<keyword evidence="3" id="KW-1185">Reference proteome</keyword>
<feature type="compositionally biased region" description="Low complexity" evidence="1">
    <location>
        <begin position="121"/>
        <end position="148"/>
    </location>
</feature>
<gene>
    <name evidence="2" type="ORF">QTG54_012838</name>
</gene>
<dbReference type="AlphaFoldDB" id="A0AAD8XYU8"/>
<accession>A0AAD8XYU8</accession>
<reference evidence="2" key="1">
    <citation type="submission" date="2023-06" db="EMBL/GenBank/DDBJ databases">
        <title>Survivors Of The Sea: Transcriptome response of Skeletonema marinoi to long-term dormancy.</title>
        <authorList>
            <person name="Pinder M.I.M."/>
            <person name="Kourtchenko O."/>
            <person name="Robertson E.K."/>
            <person name="Larsson T."/>
            <person name="Maumus F."/>
            <person name="Osuna-Cruz C.M."/>
            <person name="Vancaester E."/>
            <person name="Stenow R."/>
            <person name="Vandepoele K."/>
            <person name="Ploug H."/>
            <person name="Bruchert V."/>
            <person name="Godhe A."/>
            <person name="Topel M."/>
        </authorList>
    </citation>
    <scope>NUCLEOTIDE SEQUENCE</scope>
    <source>
        <strain evidence="2">R05AC</strain>
    </source>
</reference>
<evidence type="ECO:0000313" key="3">
    <source>
        <dbReference type="Proteomes" id="UP001224775"/>
    </source>
</evidence>
<protein>
    <submittedName>
        <fullName evidence="2">Uncharacterized protein</fullName>
    </submittedName>
</protein>
<evidence type="ECO:0000313" key="2">
    <source>
        <dbReference type="EMBL" id="KAK1736238.1"/>
    </source>
</evidence>
<dbReference type="EMBL" id="JATAAI010000029">
    <property type="protein sequence ID" value="KAK1736238.1"/>
    <property type="molecule type" value="Genomic_DNA"/>
</dbReference>
<feature type="compositionally biased region" description="Low complexity" evidence="1">
    <location>
        <begin position="87"/>
        <end position="108"/>
    </location>
</feature>
<proteinExistence type="predicted"/>
<name>A0AAD8XYU8_9STRA</name>
<evidence type="ECO:0000256" key="1">
    <source>
        <dbReference type="SAM" id="MobiDB-lite"/>
    </source>
</evidence>